<feature type="transmembrane region" description="Helical" evidence="1">
    <location>
        <begin position="12"/>
        <end position="31"/>
    </location>
</feature>
<dbReference type="Proteomes" id="UP000502998">
    <property type="component" value="Chromosome"/>
</dbReference>
<organism evidence="2 3">
    <name type="scientific">Enterococcus saigonensis</name>
    <dbReference type="NCBI Taxonomy" id="1805431"/>
    <lineage>
        <taxon>Bacteria</taxon>
        <taxon>Bacillati</taxon>
        <taxon>Bacillota</taxon>
        <taxon>Bacilli</taxon>
        <taxon>Lactobacillales</taxon>
        <taxon>Enterococcaceae</taxon>
        <taxon>Enterococcus</taxon>
    </lineage>
</organism>
<keyword evidence="1" id="KW-0472">Membrane</keyword>
<evidence type="ECO:0000313" key="3">
    <source>
        <dbReference type="Proteomes" id="UP000502998"/>
    </source>
</evidence>
<name>A0A679I866_9ENTE</name>
<sequence length="156" mass="17313">MKRKINFFKGVIFLLVMSILFLVFLVATQIFTAEKIVWDGPLIVFMVAVTATTIFGLAALYKLYLAVQLIGDNQAFSMKILPIVHRMSHLLLGMACSFCGILPFVYQGAQIEDAPGLVILGLILVSLPFALFVFAQIVEELFKQAVALQKEQDLTV</sequence>
<dbReference type="Pfam" id="PF11188">
    <property type="entry name" value="DUF2975"/>
    <property type="match status" value="1"/>
</dbReference>
<accession>A0A679I866</accession>
<protein>
    <submittedName>
        <fullName evidence="2">Multidrug ABC transporter permease</fullName>
    </submittedName>
</protein>
<evidence type="ECO:0000256" key="1">
    <source>
        <dbReference type="SAM" id="Phobius"/>
    </source>
</evidence>
<keyword evidence="1" id="KW-0812">Transmembrane</keyword>
<keyword evidence="3" id="KW-1185">Reference proteome</keyword>
<feature type="transmembrane region" description="Helical" evidence="1">
    <location>
        <begin position="118"/>
        <end position="138"/>
    </location>
</feature>
<reference evidence="2 3" key="1">
    <citation type="submission" date="2020-02" db="EMBL/GenBank/DDBJ databases">
        <title>Characterization of vanA genotype vancomycin-resistant Enterococcus saigonensis VE80.</title>
        <authorList>
            <person name="Harada T."/>
            <person name="Motooka D."/>
            <person name="Nakamura S."/>
            <person name="Yamamoto Y."/>
            <person name="Kawahara R."/>
            <person name="Kawatsu K."/>
        </authorList>
    </citation>
    <scope>NUCLEOTIDE SEQUENCE [LARGE SCALE GENOMIC DNA]</scope>
    <source>
        <strain evidence="2 3">VE80</strain>
    </source>
</reference>
<keyword evidence="1" id="KW-1133">Transmembrane helix</keyword>
<evidence type="ECO:0000313" key="2">
    <source>
        <dbReference type="EMBL" id="BCA84543.1"/>
    </source>
</evidence>
<dbReference type="EMBL" id="AP022822">
    <property type="protein sequence ID" value="BCA84543.1"/>
    <property type="molecule type" value="Genomic_DNA"/>
</dbReference>
<dbReference type="RefSeq" id="WP_173101946.1">
    <property type="nucleotide sequence ID" value="NZ_AP022822.1"/>
</dbReference>
<feature type="transmembrane region" description="Helical" evidence="1">
    <location>
        <begin position="43"/>
        <end position="67"/>
    </location>
</feature>
<proteinExistence type="predicted"/>
<dbReference type="InterPro" id="IPR021354">
    <property type="entry name" value="DUF2975"/>
</dbReference>
<feature type="transmembrane region" description="Helical" evidence="1">
    <location>
        <begin position="88"/>
        <end position="106"/>
    </location>
</feature>
<dbReference type="KEGG" id="esg:EsVE80_00660"/>
<gene>
    <name evidence="2" type="ORF">EsVE80_00660</name>
</gene>
<dbReference type="AlphaFoldDB" id="A0A679I866"/>